<proteinExistence type="predicted"/>
<feature type="region of interest" description="Disordered" evidence="1">
    <location>
        <begin position="1"/>
        <end position="25"/>
    </location>
</feature>
<accession>A0A9P6MC56</accession>
<comment type="caution">
    <text evidence="2">The sequence shown here is derived from an EMBL/GenBank/DDBJ whole genome shotgun (WGS) entry which is preliminary data.</text>
</comment>
<dbReference type="EMBL" id="JAAAHW010003093">
    <property type="protein sequence ID" value="KAF9988872.1"/>
    <property type="molecule type" value="Genomic_DNA"/>
</dbReference>
<sequence length="68" mass="7787">MATYISVMAKEVEDDDDNDGDGDMSQAISELSAHERAVVQKLRRCQEQQRQVYERLASLKHLKHLELG</sequence>
<protein>
    <submittedName>
        <fullName evidence="2">Uncharacterized protein</fullName>
    </submittedName>
</protein>
<keyword evidence="3" id="KW-1185">Reference proteome</keyword>
<evidence type="ECO:0000313" key="3">
    <source>
        <dbReference type="Proteomes" id="UP000749646"/>
    </source>
</evidence>
<evidence type="ECO:0000256" key="1">
    <source>
        <dbReference type="SAM" id="MobiDB-lite"/>
    </source>
</evidence>
<name>A0A9P6MC56_9FUNG</name>
<evidence type="ECO:0000313" key="2">
    <source>
        <dbReference type="EMBL" id="KAF9988872.1"/>
    </source>
</evidence>
<feature type="compositionally biased region" description="Acidic residues" evidence="1">
    <location>
        <begin position="12"/>
        <end position="22"/>
    </location>
</feature>
<dbReference type="AlphaFoldDB" id="A0A9P6MC56"/>
<dbReference type="Proteomes" id="UP000749646">
    <property type="component" value="Unassembled WGS sequence"/>
</dbReference>
<organism evidence="2 3">
    <name type="scientific">Modicella reniformis</name>
    <dbReference type="NCBI Taxonomy" id="1440133"/>
    <lineage>
        <taxon>Eukaryota</taxon>
        <taxon>Fungi</taxon>
        <taxon>Fungi incertae sedis</taxon>
        <taxon>Mucoromycota</taxon>
        <taxon>Mortierellomycotina</taxon>
        <taxon>Mortierellomycetes</taxon>
        <taxon>Mortierellales</taxon>
        <taxon>Mortierellaceae</taxon>
        <taxon>Modicella</taxon>
    </lineage>
</organism>
<gene>
    <name evidence="2" type="ORF">BGZ65_001245</name>
</gene>
<feature type="non-terminal residue" evidence="2">
    <location>
        <position position="68"/>
    </location>
</feature>
<reference evidence="2" key="1">
    <citation type="journal article" date="2020" name="Fungal Divers.">
        <title>Resolving the Mortierellaceae phylogeny through synthesis of multi-gene phylogenetics and phylogenomics.</title>
        <authorList>
            <person name="Vandepol N."/>
            <person name="Liber J."/>
            <person name="Desiro A."/>
            <person name="Na H."/>
            <person name="Kennedy M."/>
            <person name="Barry K."/>
            <person name="Grigoriev I.V."/>
            <person name="Miller A.N."/>
            <person name="O'Donnell K."/>
            <person name="Stajich J.E."/>
            <person name="Bonito G."/>
        </authorList>
    </citation>
    <scope>NUCLEOTIDE SEQUENCE</scope>
    <source>
        <strain evidence="2">MES-2147</strain>
    </source>
</reference>